<dbReference type="SUPFAM" id="SSF52200">
    <property type="entry name" value="Toll/Interleukin receptor TIR domain"/>
    <property type="match status" value="1"/>
</dbReference>
<reference evidence="2 3" key="1">
    <citation type="submission" date="2014-04" db="EMBL/GenBank/DDBJ databases">
        <title>Genome assembly of Hyalangium minutum DSM 14724.</title>
        <authorList>
            <person name="Sharma G."/>
            <person name="Subramanian S."/>
        </authorList>
    </citation>
    <scope>NUCLEOTIDE SEQUENCE [LARGE SCALE GENOMIC DNA]</scope>
    <source>
        <strain evidence="2 3">DSM 14724</strain>
    </source>
</reference>
<evidence type="ECO:0000259" key="1">
    <source>
        <dbReference type="PROSITE" id="PS50104"/>
    </source>
</evidence>
<dbReference type="SMART" id="SM00255">
    <property type="entry name" value="TIR"/>
    <property type="match status" value="1"/>
</dbReference>
<dbReference type="GO" id="GO:0007165">
    <property type="term" value="P:signal transduction"/>
    <property type="evidence" value="ECO:0007669"/>
    <property type="project" value="InterPro"/>
</dbReference>
<keyword evidence="3" id="KW-1185">Reference proteome</keyword>
<dbReference type="InterPro" id="IPR000157">
    <property type="entry name" value="TIR_dom"/>
</dbReference>
<dbReference type="PROSITE" id="PS50104">
    <property type="entry name" value="TIR"/>
    <property type="match status" value="1"/>
</dbReference>
<dbReference type="STRING" id="394096.DB31_1970"/>
<dbReference type="Gene3D" id="3.40.50.10140">
    <property type="entry name" value="Toll/interleukin-1 receptor homology (TIR) domain"/>
    <property type="match status" value="1"/>
</dbReference>
<organism evidence="2 3">
    <name type="scientific">Hyalangium minutum</name>
    <dbReference type="NCBI Taxonomy" id="394096"/>
    <lineage>
        <taxon>Bacteria</taxon>
        <taxon>Pseudomonadati</taxon>
        <taxon>Myxococcota</taxon>
        <taxon>Myxococcia</taxon>
        <taxon>Myxococcales</taxon>
        <taxon>Cystobacterineae</taxon>
        <taxon>Archangiaceae</taxon>
        <taxon>Hyalangium</taxon>
    </lineage>
</organism>
<dbReference type="Proteomes" id="UP000028725">
    <property type="component" value="Unassembled WGS sequence"/>
</dbReference>
<evidence type="ECO:0000313" key="3">
    <source>
        <dbReference type="Proteomes" id="UP000028725"/>
    </source>
</evidence>
<dbReference type="EMBL" id="JMCB01000013">
    <property type="protein sequence ID" value="KFE64952.1"/>
    <property type="molecule type" value="Genomic_DNA"/>
</dbReference>
<comment type="caution">
    <text evidence="2">The sequence shown here is derived from an EMBL/GenBank/DDBJ whole genome shotgun (WGS) entry which is preliminary data.</text>
</comment>
<protein>
    <submittedName>
        <fullName evidence="2">Chaperone protein DnaK</fullName>
    </submittedName>
</protein>
<dbReference type="RefSeq" id="WP_044193956.1">
    <property type="nucleotide sequence ID" value="NZ_JMCB01000013.1"/>
</dbReference>
<dbReference type="InterPro" id="IPR035897">
    <property type="entry name" value="Toll_tir_struct_dom_sf"/>
</dbReference>
<evidence type="ECO:0000313" key="2">
    <source>
        <dbReference type="EMBL" id="KFE64952.1"/>
    </source>
</evidence>
<name>A0A085WB89_9BACT</name>
<feature type="domain" description="TIR" evidence="1">
    <location>
        <begin position="1"/>
        <end position="142"/>
    </location>
</feature>
<dbReference type="Pfam" id="PF13676">
    <property type="entry name" value="TIR_2"/>
    <property type="match status" value="1"/>
</dbReference>
<proteinExistence type="predicted"/>
<dbReference type="OrthoDB" id="1426235at2"/>
<sequence>MAKLFFSYSHADEALRNRLETHLTMLKRQGLIEPWHDRRITAGNEFDASISKHLEAANVILLLVSSDFLASEYCYSKEMMRALERHEADEARVIPVILRSCDWHSSPFGKLLAAPRDGKPVTMWPNEDEALTDVAVKVREAVKELGTLQDSSAIHPSQSAQRGTSAVAIGAALTASERLRSSNLRVKREFSELDHDQFVHDAFEYMARFFEGSLEELQKRNADIRTRYQRIDARQFAASVYRNGEKLAECAISLSNFGRREGIAFSYGTSMAGNGINEMLNVEHDSQSLYLKPLGMQSFGQQLDEKLSHQGAAEHLWTLLMERLQR</sequence>
<gene>
    <name evidence="2" type="ORF">DB31_1970</name>
</gene>
<accession>A0A085WB89</accession>
<dbReference type="AlphaFoldDB" id="A0A085WB89"/>
<dbReference type="PATRIC" id="fig|394096.3.peg.6306"/>